<gene>
    <name evidence="2" type="ORF">GCM10010978_28180</name>
</gene>
<accession>A0A8J2TUL8</accession>
<proteinExistence type="predicted"/>
<dbReference type="Proteomes" id="UP000602050">
    <property type="component" value="Unassembled WGS sequence"/>
</dbReference>
<reference evidence="2" key="2">
    <citation type="submission" date="2020-09" db="EMBL/GenBank/DDBJ databases">
        <authorList>
            <person name="Sun Q."/>
            <person name="Zhou Y."/>
        </authorList>
    </citation>
    <scope>NUCLEOTIDE SEQUENCE</scope>
    <source>
        <strain evidence="2">CGMCC 1.12360</strain>
    </source>
</reference>
<dbReference type="EMBL" id="BMEV01000069">
    <property type="protein sequence ID" value="GFZ86677.1"/>
    <property type="molecule type" value="Genomic_DNA"/>
</dbReference>
<keyword evidence="3" id="KW-1185">Reference proteome</keyword>
<protein>
    <submittedName>
        <fullName evidence="2">Uncharacterized protein</fullName>
    </submittedName>
</protein>
<organism evidence="2 3">
    <name type="scientific">Compostibacillus humi</name>
    <dbReference type="NCBI Taxonomy" id="1245525"/>
    <lineage>
        <taxon>Bacteria</taxon>
        <taxon>Bacillati</taxon>
        <taxon>Bacillota</taxon>
        <taxon>Bacilli</taxon>
        <taxon>Bacillales</taxon>
        <taxon>Bacillaceae</taxon>
        <taxon>Compostibacillus</taxon>
    </lineage>
</organism>
<keyword evidence="1" id="KW-1133">Transmembrane helix</keyword>
<name>A0A8J2TUL8_9BACI</name>
<comment type="caution">
    <text evidence="2">The sequence shown here is derived from an EMBL/GenBank/DDBJ whole genome shotgun (WGS) entry which is preliminary data.</text>
</comment>
<reference evidence="2" key="1">
    <citation type="journal article" date="2014" name="Int. J. Syst. Evol. Microbiol.">
        <title>Complete genome sequence of Corynebacterium casei LMG S-19264T (=DSM 44701T), isolated from a smear-ripened cheese.</title>
        <authorList>
            <consortium name="US DOE Joint Genome Institute (JGI-PGF)"/>
            <person name="Walter F."/>
            <person name="Albersmeier A."/>
            <person name="Kalinowski J."/>
            <person name="Ruckert C."/>
        </authorList>
    </citation>
    <scope>NUCLEOTIDE SEQUENCE</scope>
    <source>
        <strain evidence="2">CGMCC 1.12360</strain>
    </source>
</reference>
<feature type="transmembrane region" description="Helical" evidence="1">
    <location>
        <begin position="38"/>
        <end position="57"/>
    </location>
</feature>
<evidence type="ECO:0000313" key="3">
    <source>
        <dbReference type="Proteomes" id="UP000602050"/>
    </source>
</evidence>
<keyword evidence="1" id="KW-0812">Transmembrane</keyword>
<sequence length="69" mass="8014">MIISVDILLRTLALFNLLLFDLVVLSIIPIQVSKKPEMPFLVLPQLAAPSDVLVFSYSKYFYYQFIKIY</sequence>
<evidence type="ECO:0000256" key="1">
    <source>
        <dbReference type="SAM" id="Phobius"/>
    </source>
</evidence>
<keyword evidence="1" id="KW-0472">Membrane</keyword>
<evidence type="ECO:0000313" key="2">
    <source>
        <dbReference type="EMBL" id="GFZ86677.1"/>
    </source>
</evidence>
<dbReference type="AlphaFoldDB" id="A0A8J2TUL8"/>
<feature type="transmembrane region" description="Helical" evidence="1">
    <location>
        <begin position="12"/>
        <end position="32"/>
    </location>
</feature>